<dbReference type="CDD" id="cd04186">
    <property type="entry name" value="GT_2_like_c"/>
    <property type="match status" value="1"/>
</dbReference>
<dbReference type="EMBL" id="VXPY01000024">
    <property type="protein sequence ID" value="MYD89484.1"/>
    <property type="molecule type" value="Genomic_DNA"/>
</dbReference>
<dbReference type="Pfam" id="PF13641">
    <property type="entry name" value="Glyco_tranf_2_3"/>
    <property type="match status" value="1"/>
</dbReference>
<dbReference type="AlphaFoldDB" id="A0A6B1DSX2"/>
<keyword evidence="1" id="KW-0808">Transferase</keyword>
<dbReference type="PANTHER" id="PTHR43179:SF7">
    <property type="entry name" value="RHAMNOSYLTRANSFERASE WBBL"/>
    <property type="match status" value="1"/>
</dbReference>
<gene>
    <name evidence="1" type="ORF">F4Y08_03965</name>
</gene>
<organism evidence="1">
    <name type="scientific">Caldilineaceae bacterium SB0662_bin_9</name>
    <dbReference type="NCBI Taxonomy" id="2605258"/>
    <lineage>
        <taxon>Bacteria</taxon>
        <taxon>Bacillati</taxon>
        <taxon>Chloroflexota</taxon>
        <taxon>Caldilineae</taxon>
        <taxon>Caldilineales</taxon>
        <taxon>Caldilineaceae</taxon>
    </lineage>
</organism>
<reference evidence="1" key="1">
    <citation type="submission" date="2019-09" db="EMBL/GenBank/DDBJ databases">
        <title>Characterisation of the sponge microbiome using genome-centric metagenomics.</title>
        <authorList>
            <person name="Engelberts J.P."/>
            <person name="Robbins S.J."/>
            <person name="De Goeij J.M."/>
            <person name="Aranda M."/>
            <person name="Bell S.C."/>
            <person name="Webster N.S."/>
        </authorList>
    </citation>
    <scope>NUCLEOTIDE SEQUENCE</scope>
    <source>
        <strain evidence="1">SB0662_bin_9</strain>
    </source>
</reference>
<sequence length="339" mass="39108">MNRTDGDTGRALPDLSLVLVSWNVWDHVRACLDELEAHSRPANASDIRELPSEEAGQPVPTFEVVLVDAASSDATPDLVPLRFPWVRFLPQQDNTGFSRGNNIGWRATRGRSVFLVNPDTLVNPAALRELHRALWCRPDVGLVGPRLVRSNGELQPSRRRFPQRLTGFWESTWLGRAWPENPWARRYHCRQWPDDFRQEVEWLEGAALMVRRDVLEGVDGFDERLFMYSEETDLCLRIREAGWRIQYCPEAEIIHHGGVSSDQVPAQTHIIFNTSKVLYYRKHFGVLWAELLRRFLLCEFALQLGLEFAKLLVGHRVALRRDRLHSYWRVLGTGLRPTG</sequence>
<dbReference type="Gene3D" id="3.90.550.10">
    <property type="entry name" value="Spore Coat Polysaccharide Biosynthesis Protein SpsA, Chain A"/>
    <property type="match status" value="1"/>
</dbReference>
<dbReference type="GO" id="GO:0016740">
    <property type="term" value="F:transferase activity"/>
    <property type="evidence" value="ECO:0007669"/>
    <property type="project" value="UniProtKB-KW"/>
</dbReference>
<dbReference type="PANTHER" id="PTHR43179">
    <property type="entry name" value="RHAMNOSYLTRANSFERASE WBBL"/>
    <property type="match status" value="1"/>
</dbReference>
<evidence type="ECO:0000313" key="1">
    <source>
        <dbReference type="EMBL" id="MYD89484.1"/>
    </source>
</evidence>
<name>A0A6B1DSX2_9CHLR</name>
<comment type="caution">
    <text evidence="1">The sequence shown here is derived from an EMBL/GenBank/DDBJ whole genome shotgun (WGS) entry which is preliminary data.</text>
</comment>
<accession>A0A6B1DSX2</accession>
<protein>
    <submittedName>
        <fullName evidence="1">Glycosyltransferase family 2 protein</fullName>
    </submittedName>
</protein>
<dbReference type="InterPro" id="IPR029044">
    <property type="entry name" value="Nucleotide-diphossugar_trans"/>
</dbReference>
<proteinExistence type="predicted"/>
<dbReference type="SUPFAM" id="SSF53448">
    <property type="entry name" value="Nucleotide-diphospho-sugar transferases"/>
    <property type="match status" value="1"/>
</dbReference>